<feature type="transmembrane region" description="Helical" evidence="2">
    <location>
        <begin position="31"/>
        <end position="52"/>
    </location>
</feature>
<sequence length="103" mass="11424">MVTPENLSGETGAQREPKFDRDASTTAVDTAIVLLGAGVTAITHPLLCWIVVETGTRRHKHRSRASQTCLVSMQAMEELEHFQLPGIVYRFLQHGAVHYHAET</sequence>
<gene>
    <name evidence="3" type="ORF">GSONMT00034334001</name>
</gene>
<feature type="region of interest" description="Disordered" evidence="1">
    <location>
        <begin position="1"/>
        <end position="24"/>
    </location>
</feature>
<organism evidence="3 4">
    <name type="scientific">Oncorhynchus mykiss</name>
    <name type="common">Rainbow trout</name>
    <name type="synonym">Salmo gairdneri</name>
    <dbReference type="NCBI Taxonomy" id="8022"/>
    <lineage>
        <taxon>Eukaryota</taxon>
        <taxon>Metazoa</taxon>
        <taxon>Chordata</taxon>
        <taxon>Craniata</taxon>
        <taxon>Vertebrata</taxon>
        <taxon>Euteleostomi</taxon>
        <taxon>Actinopterygii</taxon>
        <taxon>Neopterygii</taxon>
        <taxon>Teleostei</taxon>
        <taxon>Protacanthopterygii</taxon>
        <taxon>Salmoniformes</taxon>
        <taxon>Salmonidae</taxon>
        <taxon>Salmoninae</taxon>
        <taxon>Oncorhynchus</taxon>
    </lineage>
</organism>
<evidence type="ECO:0000256" key="2">
    <source>
        <dbReference type="SAM" id="Phobius"/>
    </source>
</evidence>
<name>A0A060WSK9_ONCMY</name>
<dbReference type="Proteomes" id="UP000193380">
    <property type="component" value="Unassembled WGS sequence"/>
</dbReference>
<reference evidence="3" key="2">
    <citation type="submission" date="2014-03" db="EMBL/GenBank/DDBJ databases">
        <authorList>
            <person name="Genoscope - CEA"/>
        </authorList>
    </citation>
    <scope>NUCLEOTIDE SEQUENCE</scope>
</reference>
<dbReference type="STRING" id="8022.A0A060WSK9"/>
<dbReference type="AlphaFoldDB" id="A0A060WSK9"/>
<evidence type="ECO:0000256" key="1">
    <source>
        <dbReference type="SAM" id="MobiDB-lite"/>
    </source>
</evidence>
<feature type="compositionally biased region" description="Polar residues" evidence="1">
    <location>
        <begin position="1"/>
        <end position="11"/>
    </location>
</feature>
<keyword evidence="2" id="KW-0812">Transmembrane</keyword>
<evidence type="ECO:0000313" key="4">
    <source>
        <dbReference type="Proteomes" id="UP000193380"/>
    </source>
</evidence>
<reference evidence="3" key="1">
    <citation type="journal article" date="2014" name="Nat. Commun.">
        <title>The rainbow trout genome provides novel insights into evolution after whole-genome duplication in vertebrates.</title>
        <authorList>
            <person name="Berthelot C."/>
            <person name="Brunet F."/>
            <person name="Chalopin D."/>
            <person name="Juanchich A."/>
            <person name="Bernard M."/>
            <person name="Noel B."/>
            <person name="Bento P."/>
            <person name="Da Silva C."/>
            <person name="Labadie K."/>
            <person name="Alberti A."/>
            <person name="Aury J.M."/>
            <person name="Louis A."/>
            <person name="Dehais P."/>
            <person name="Bardou P."/>
            <person name="Montfort J."/>
            <person name="Klopp C."/>
            <person name="Cabau C."/>
            <person name="Gaspin C."/>
            <person name="Thorgaard G.H."/>
            <person name="Boussaha M."/>
            <person name="Quillet E."/>
            <person name="Guyomard R."/>
            <person name="Galiana D."/>
            <person name="Bobe J."/>
            <person name="Volff J.N."/>
            <person name="Genet C."/>
            <person name="Wincker P."/>
            <person name="Jaillon O."/>
            <person name="Roest Crollius H."/>
            <person name="Guiguen Y."/>
        </authorList>
    </citation>
    <scope>NUCLEOTIDE SEQUENCE [LARGE SCALE GENOMIC DNA]</scope>
</reference>
<keyword evidence="2" id="KW-0472">Membrane</keyword>
<feature type="compositionally biased region" description="Basic and acidic residues" evidence="1">
    <location>
        <begin position="13"/>
        <end position="23"/>
    </location>
</feature>
<dbReference type="PaxDb" id="8022-A0A060WSK9"/>
<proteinExistence type="predicted"/>
<keyword evidence="2" id="KW-1133">Transmembrane helix</keyword>
<accession>A0A060WSK9</accession>
<protein>
    <submittedName>
        <fullName evidence="3">Uncharacterized protein</fullName>
    </submittedName>
</protein>
<dbReference type="EMBL" id="FR904589">
    <property type="protein sequence ID" value="CDQ67590.1"/>
    <property type="molecule type" value="Genomic_DNA"/>
</dbReference>
<evidence type="ECO:0000313" key="3">
    <source>
        <dbReference type="EMBL" id="CDQ67590.1"/>
    </source>
</evidence>